<reference evidence="3" key="1">
    <citation type="submission" date="2016-10" db="EMBL/GenBank/DDBJ databases">
        <authorList>
            <person name="Varghese N."/>
            <person name="Submissions S."/>
        </authorList>
    </citation>
    <scope>NUCLEOTIDE SEQUENCE [LARGE SCALE GENOMIC DNA]</scope>
    <source>
        <strain evidence="3">CGMCC 1.6981</strain>
    </source>
</reference>
<organism evidence="2 3">
    <name type="scientific">Halomonas korlensis</name>
    <dbReference type="NCBI Taxonomy" id="463301"/>
    <lineage>
        <taxon>Bacteria</taxon>
        <taxon>Pseudomonadati</taxon>
        <taxon>Pseudomonadota</taxon>
        <taxon>Gammaproteobacteria</taxon>
        <taxon>Oceanospirillales</taxon>
        <taxon>Halomonadaceae</taxon>
        <taxon>Halomonas</taxon>
    </lineage>
</organism>
<sequence length="135" mass="14335">MSATPSSAPTLLTFGEAMTLFVADAPGAMPDIEHFQRGIAGADTNVAIGLARLGFHVGWLSRVGVDSFGDYLRRTLEAEGVDCRHLIHDAEHSTGLVFKERAFGGADPRVEYFRRGSAASHLSPDDAASVDFSAA</sequence>
<evidence type="ECO:0000313" key="2">
    <source>
        <dbReference type="EMBL" id="SFU97874.1"/>
    </source>
</evidence>
<evidence type="ECO:0000313" key="3">
    <source>
        <dbReference type="Proteomes" id="UP000198693"/>
    </source>
</evidence>
<name>A0A1I7KKQ0_9GAMM</name>
<dbReference type="Pfam" id="PF00294">
    <property type="entry name" value="PfkB"/>
    <property type="match status" value="1"/>
</dbReference>
<proteinExistence type="predicted"/>
<dbReference type="Proteomes" id="UP000198693">
    <property type="component" value="Unassembled WGS sequence"/>
</dbReference>
<keyword evidence="3" id="KW-1185">Reference proteome</keyword>
<protein>
    <submittedName>
        <fullName evidence="2">PfkB family carbohydrate kinase</fullName>
    </submittedName>
</protein>
<keyword evidence="2" id="KW-0418">Kinase</keyword>
<dbReference type="RefSeq" id="WP_245784332.1">
    <property type="nucleotide sequence ID" value="NZ_FPBP01000023.1"/>
</dbReference>
<feature type="non-terminal residue" evidence="2">
    <location>
        <position position="135"/>
    </location>
</feature>
<dbReference type="STRING" id="463301.SAMN04487955_1231"/>
<dbReference type="InterPro" id="IPR011611">
    <property type="entry name" value="PfkB_dom"/>
</dbReference>
<dbReference type="EMBL" id="FPBP01000023">
    <property type="protein sequence ID" value="SFU97874.1"/>
    <property type="molecule type" value="Genomic_DNA"/>
</dbReference>
<dbReference type="AlphaFoldDB" id="A0A1I7KKQ0"/>
<dbReference type="Gene3D" id="3.40.1190.20">
    <property type="match status" value="1"/>
</dbReference>
<evidence type="ECO:0000259" key="1">
    <source>
        <dbReference type="Pfam" id="PF00294"/>
    </source>
</evidence>
<feature type="domain" description="Carbohydrate kinase PfkB" evidence="1">
    <location>
        <begin position="11"/>
        <end position="104"/>
    </location>
</feature>
<dbReference type="InterPro" id="IPR029056">
    <property type="entry name" value="Ribokinase-like"/>
</dbReference>
<keyword evidence="2" id="KW-0808">Transferase</keyword>
<accession>A0A1I7KKQ0</accession>
<gene>
    <name evidence="2" type="ORF">SAMN04487955_1231</name>
</gene>
<dbReference type="GO" id="GO:0016301">
    <property type="term" value="F:kinase activity"/>
    <property type="evidence" value="ECO:0007669"/>
    <property type="project" value="UniProtKB-KW"/>
</dbReference>
<dbReference type="SUPFAM" id="SSF53613">
    <property type="entry name" value="Ribokinase-like"/>
    <property type="match status" value="1"/>
</dbReference>